<dbReference type="InterPro" id="IPR004805">
    <property type="entry name" value="DnaE2/DnaE/PolC"/>
</dbReference>
<dbReference type="EMBL" id="BMAO01038819">
    <property type="protein sequence ID" value="GFR27348.1"/>
    <property type="molecule type" value="Genomic_DNA"/>
</dbReference>
<protein>
    <submittedName>
        <fullName evidence="2">DNA polymerase III subunit alpha</fullName>
    </submittedName>
</protein>
<dbReference type="Pfam" id="PF17657">
    <property type="entry name" value="DNA_pol3_finger"/>
    <property type="match status" value="1"/>
</dbReference>
<comment type="caution">
    <text evidence="2">The sequence shown here is derived from an EMBL/GenBank/DDBJ whole genome shotgun (WGS) entry which is preliminary data.</text>
</comment>
<gene>
    <name evidence="2" type="primary">dnaE</name>
    <name evidence="2" type="ORF">TNCT_386811</name>
</gene>
<dbReference type="InterPro" id="IPR040982">
    <property type="entry name" value="DNA_pol3_finger"/>
</dbReference>
<dbReference type="PANTHER" id="PTHR32294">
    <property type="entry name" value="DNA POLYMERASE III SUBUNIT ALPHA"/>
    <property type="match status" value="1"/>
</dbReference>
<dbReference type="GO" id="GO:0006260">
    <property type="term" value="P:DNA replication"/>
    <property type="evidence" value="ECO:0007669"/>
    <property type="project" value="InterPro"/>
</dbReference>
<sequence length="95" mass="10564">MLSSGDSIGVFQLESSGMREALIKLKPDCIEDIIALISLYRPGPMDNIPTYVARKHGLEKPDYIHPLLEEVLKETFGGNNLPRTSDGNSPYSFRV</sequence>
<evidence type="ECO:0000313" key="2">
    <source>
        <dbReference type="EMBL" id="GFR27348.1"/>
    </source>
</evidence>
<evidence type="ECO:0000259" key="1">
    <source>
        <dbReference type="Pfam" id="PF17657"/>
    </source>
</evidence>
<proteinExistence type="predicted"/>
<accession>A0A8X6HPV4</accession>
<name>A0A8X6HPV4_TRICU</name>
<dbReference type="GO" id="GO:0008408">
    <property type="term" value="F:3'-5' exonuclease activity"/>
    <property type="evidence" value="ECO:0007669"/>
    <property type="project" value="InterPro"/>
</dbReference>
<reference evidence="2" key="1">
    <citation type="submission" date="2020-07" db="EMBL/GenBank/DDBJ databases">
        <title>Multicomponent nature underlies the extraordinary mechanical properties of spider dragline silk.</title>
        <authorList>
            <person name="Kono N."/>
            <person name="Nakamura H."/>
            <person name="Mori M."/>
            <person name="Yoshida Y."/>
            <person name="Ohtoshi R."/>
            <person name="Malay A.D."/>
            <person name="Moran D.A.P."/>
            <person name="Tomita M."/>
            <person name="Numata K."/>
            <person name="Arakawa K."/>
        </authorList>
    </citation>
    <scope>NUCLEOTIDE SEQUENCE</scope>
</reference>
<evidence type="ECO:0000313" key="3">
    <source>
        <dbReference type="Proteomes" id="UP000887116"/>
    </source>
</evidence>
<dbReference type="Proteomes" id="UP000887116">
    <property type="component" value="Unassembled WGS sequence"/>
</dbReference>
<dbReference type="PANTHER" id="PTHR32294:SF0">
    <property type="entry name" value="DNA POLYMERASE III SUBUNIT ALPHA"/>
    <property type="match status" value="1"/>
</dbReference>
<feature type="domain" description="DNA polymerase III alpha subunit finger" evidence="1">
    <location>
        <begin position="1"/>
        <end position="77"/>
    </location>
</feature>
<keyword evidence="3" id="KW-1185">Reference proteome</keyword>
<dbReference type="OrthoDB" id="10057707at2759"/>
<dbReference type="AlphaFoldDB" id="A0A8X6HPV4"/>
<organism evidence="2 3">
    <name type="scientific">Trichonephila clavata</name>
    <name type="common">Joro spider</name>
    <name type="synonym">Nephila clavata</name>
    <dbReference type="NCBI Taxonomy" id="2740835"/>
    <lineage>
        <taxon>Eukaryota</taxon>
        <taxon>Metazoa</taxon>
        <taxon>Ecdysozoa</taxon>
        <taxon>Arthropoda</taxon>
        <taxon>Chelicerata</taxon>
        <taxon>Arachnida</taxon>
        <taxon>Araneae</taxon>
        <taxon>Araneomorphae</taxon>
        <taxon>Entelegynae</taxon>
        <taxon>Araneoidea</taxon>
        <taxon>Nephilidae</taxon>
        <taxon>Trichonephila</taxon>
    </lineage>
</organism>